<dbReference type="HOGENOM" id="CLU_2121740_0_0_1"/>
<dbReference type="Proteomes" id="UP000053780">
    <property type="component" value="Unassembled WGS sequence"/>
</dbReference>
<accession>T0M920</accession>
<dbReference type="AlphaFoldDB" id="T0M920"/>
<evidence type="ECO:0000313" key="2">
    <source>
        <dbReference type="Proteomes" id="UP000053780"/>
    </source>
</evidence>
<keyword evidence="2" id="KW-1185">Reference proteome</keyword>
<proteinExistence type="predicted"/>
<dbReference type="VEuPathDB" id="MicrosporidiaDB:NAPIS_ORF02516"/>
<sequence length="114" mass="13615">MIKKIIYIDLILSKYKDESKSVKGKDLKDARRIMRSYGLILDVPKDLQKVISSLSDRIIIYGDKIRKYAKRKLFRRENAKFELYRGRFYRYLSDKAETTVDVPAEEIKNTWSKM</sequence>
<evidence type="ECO:0000313" key="1">
    <source>
        <dbReference type="EMBL" id="EQB59921.1"/>
    </source>
</evidence>
<organism evidence="1 2">
    <name type="scientific">Vairimorpha apis BRL 01</name>
    <dbReference type="NCBI Taxonomy" id="1037528"/>
    <lineage>
        <taxon>Eukaryota</taxon>
        <taxon>Fungi</taxon>
        <taxon>Fungi incertae sedis</taxon>
        <taxon>Microsporidia</taxon>
        <taxon>Nosematidae</taxon>
        <taxon>Vairimorpha</taxon>
    </lineage>
</organism>
<gene>
    <name evidence="1" type="ORF">NAPIS_ORF02516</name>
</gene>
<name>T0M920_9MICR</name>
<protein>
    <submittedName>
        <fullName evidence="1">Uncharacterized protein</fullName>
    </submittedName>
</protein>
<dbReference type="OrthoDB" id="2191163at2759"/>
<dbReference type="EMBL" id="KE647350">
    <property type="protein sequence ID" value="EQB59921.1"/>
    <property type="molecule type" value="Genomic_DNA"/>
</dbReference>
<reference evidence="1 2" key="1">
    <citation type="journal article" date="2013" name="BMC Genomics">
        <title>Genome sequencing and comparative genomics of honey bee microsporidia, Nosema apis reveal novel insights into host-parasite interactions.</title>
        <authorList>
            <person name="Chen Yp."/>
            <person name="Pettis J.S."/>
            <person name="Zhao Y."/>
            <person name="Liu X."/>
            <person name="Tallon L.J."/>
            <person name="Sadzewicz L.D."/>
            <person name="Li R."/>
            <person name="Zheng H."/>
            <person name="Huang S."/>
            <person name="Zhang X."/>
            <person name="Hamilton M.C."/>
            <person name="Pernal S.F."/>
            <person name="Melathopoulos A.P."/>
            <person name="Yan X."/>
            <person name="Evans J.D."/>
        </authorList>
    </citation>
    <scope>NUCLEOTIDE SEQUENCE [LARGE SCALE GENOMIC DNA]</scope>
    <source>
        <strain evidence="1 2">BRL 01</strain>
    </source>
</reference>